<dbReference type="InterPro" id="IPR029045">
    <property type="entry name" value="ClpP/crotonase-like_dom_sf"/>
</dbReference>
<keyword evidence="1" id="KW-0378">Hydrolase</keyword>
<keyword evidence="1" id="KW-0645">Protease</keyword>
<proteinExistence type="predicted"/>
<dbReference type="GO" id="GO:0006508">
    <property type="term" value="P:proteolysis"/>
    <property type="evidence" value="ECO:0007669"/>
    <property type="project" value="UniProtKB-KW"/>
</dbReference>
<name>A0ABN1DMF9_9GAMM</name>
<accession>A0ABN1DMF9</accession>
<evidence type="ECO:0000313" key="2">
    <source>
        <dbReference type="Proteomes" id="UP001501169"/>
    </source>
</evidence>
<dbReference type="EMBL" id="BAAAEO010000002">
    <property type="protein sequence ID" value="GAA0547302.1"/>
    <property type="molecule type" value="Genomic_DNA"/>
</dbReference>
<gene>
    <name evidence="1" type="ORF">GCM10009098_13600</name>
</gene>
<protein>
    <submittedName>
        <fullName evidence="1">ATP-dependent Clp protease proteolytic subunit</fullName>
    </submittedName>
</protein>
<dbReference type="Gene3D" id="3.90.226.10">
    <property type="entry name" value="2-enoyl-CoA Hydratase, Chain A, domain 1"/>
    <property type="match status" value="1"/>
</dbReference>
<dbReference type="Pfam" id="PF01972">
    <property type="entry name" value="SDH_protease"/>
    <property type="match status" value="1"/>
</dbReference>
<dbReference type="GO" id="GO:0008233">
    <property type="term" value="F:peptidase activity"/>
    <property type="evidence" value="ECO:0007669"/>
    <property type="project" value="UniProtKB-KW"/>
</dbReference>
<dbReference type="RefSeq" id="WP_226766343.1">
    <property type="nucleotide sequence ID" value="NZ_BAAAEO010000002.1"/>
</dbReference>
<dbReference type="InterPro" id="IPR002825">
    <property type="entry name" value="Pept_S49_ser-pept_pro"/>
</dbReference>
<dbReference type="SUPFAM" id="SSF52096">
    <property type="entry name" value="ClpP/crotonase"/>
    <property type="match status" value="1"/>
</dbReference>
<dbReference type="Proteomes" id="UP001501169">
    <property type="component" value="Unassembled WGS sequence"/>
</dbReference>
<dbReference type="PANTHER" id="PTHR35984">
    <property type="entry name" value="PERIPLASMIC SERINE PROTEASE"/>
    <property type="match status" value="1"/>
</dbReference>
<organism evidence="1 2">
    <name type="scientific">Rheinheimera aquimaris</name>
    <dbReference type="NCBI Taxonomy" id="412437"/>
    <lineage>
        <taxon>Bacteria</taxon>
        <taxon>Pseudomonadati</taxon>
        <taxon>Pseudomonadota</taxon>
        <taxon>Gammaproteobacteria</taxon>
        <taxon>Chromatiales</taxon>
        <taxon>Chromatiaceae</taxon>
        <taxon>Rheinheimera</taxon>
    </lineage>
</organism>
<dbReference type="PANTHER" id="PTHR35984:SF1">
    <property type="entry name" value="PERIPLASMIC SERINE PROTEASE"/>
    <property type="match status" value="1"/>
</dbReference>
<evidence type="ECO:0000313" key="1">
    <source>
        <dbReference type="EMBL" id="GAA0547302.1"/>
    </source>
</evidence>
<sequence length="294" mass="32808">MPQLIAQPMQSLLTELELYRNSRVLVLSASQLDMGLLPKLYEQLLAIGQTKRLDVVLQCHGGEVNAARRIALLLRQFTAHLTVIVPYYCQSAATLLILAADEIVAGPMAVFSPLDPHLAGNTDAEGGTSALSCQDIKQFNQMARDWFDINIDENKVELLSMLCGSIFPPTLTAFYRTTLELKQIAAELLQHQLPMVDPATRLAIIEKLMFGYHSHSYAMTRDELKQLGLQLATVPDIDTLVWQMSVNIQQQVGGALRQSADQPWQDVLLVSRDLRHSRLQNENGMAQWTQGNSE</sequence>
<reference evidence="1 2" key="1">
    <citation type="journal article" date="2019" name="Int. J. Syst. Evol. Microbiol.">
        <title>The Global Catalogue of Microorganisms (GCM) 10K type strain sequencing project: providing services to taxonomists for standard genome sequencing and annotation.</title>
        <authorList>
            <consortium name="The Broad Institute Genomics Platform"/>
            <consortium name="The Broad Institute Genome Sequencing Center for Infectious Disease"/>
            <person name="Wu L."/>
            <person name="Ma J."/>
        </authorList>
    </citation>
    <scope>NUCLEOTIDE SEQUENCE [LARGE SCALE GENOMIC DNA]</scope>
    <source>
        <strain evidence="1 2">JCM 14331</strain>
    </source>
</reference>
<comment type="caution">
    <text evidence="1">The sequence shown here is derived from an EMBL/GenBank/DDBJ whole genome shotgun (WGS) entry which is preliminary data.</text>
</comment>
<keyword evidence="2" id="KW-1185">Reference proteome</keyword>